<evidence type="ECO:0000256" key="1">
    <source>
        <dbReference type="ARBA" id="ARBA00004141"/>
    </source>
</evidence>
<evidence type="ECO:0000256" key="4">
    <source>
        <dbReference type="ARBA" id="ARBA00022989"/>
    </source>
</evidence>
<comment type="similarity">
    <text evidence="2">Belongs to the EamA transporter family.</text>
</comment>
<comment type="subcellular location">
    <subcellularLocation>
        <location evidence="1">Membrane</location>
        <topology evidence="1">Multi-pass membrane protein</topology>
    </subcellularLocation>
</comment>
<feature type="transmembrane region" description="Helical" evidence="6">
    <location>
        <begin position="69"/>
        <end position="90"/>
    </location>
</feature>
<dbReference type="RefSeq" id="WP_148134403.1">
    <property type="nucleotide sequence ID" value="NZ_CP017634.1"/>
</dbReference>
<evidence type="ECO:0000256" key="5">
    <source>
        <dbReference type="ARBA" id="ARBA00023136"/>
    </source>
</evidence>
<feature type="transmembrane region" description="Helical" evidence="6">
    <location>
        <begin position="40"/>
        <end position="57"/>
    </location>
</feature>
<evidence type="ECO:0000259" key="7">
    <source>
        <dbReference type="Pfam" id="PF00892"/>
    </source>
</evidence>
<name>A0A3G1KRQ5_FORW1</name>
<dbReference type="PANTHER" id="PTHR32322:SF9">
    <property type="entry name" value="AMINO-ACID METABOLITE EFFLUX PUMP-RELATED"/>
    <property type="match status" value="1"/>
</dbReference>
<dbReference type="GO" id="GO:0016020">
    <property type="term" value="C:membrane"/>
    <property type="evidence" value="ECO:0007669"/>
    <property type="project" value="UniProtKB-SubCell"/>
</dbReference>
<protein>
    <recommendedName>
        <fullName evidence="7">EamA domain-containing protein</fullName>
    </recommendedName>
</protein>
<dbReference type="AlphaFoldDB" id="A0A3G1KRQ5"/>
<evidence type="ECO:0000256" key="6">
    <source>
        <dbReference type="SAM" id="Phobius"/>
    </source>
</evidence>
<dbReference type="InterPro" id="IPR000620">
    <property type="entry name" value="EamA_dom"/>
</dbReference>
<dbReference type="SUPFAM" id="SSF103481">
    <property type="entry name" value="Multidrug resistance efflux transporter EmrE"/>
    <property type="match status" value="2"/>
</dbReference>
<organism evidence="8 9">
    <name type="scientific">Formimonas warabiya</name>
    <dbReference type="NCBI Taxonomy" id="1761012"/>
    <lineage>
        <taxon>Bacteria</taxon>
        <taxon>Bacillati</taxon>
        <taxon>Bacillota</taxon>
        <taxon>Clostridia</taxon>
        <taxon>Eubacteriales</taxon>
        <taxon>Peptococcaceae</taxon>
        <taxon>Candidatus Formimonas</taxon>
    </lineage>
</organism>
<dbReference type="KEGG" id="fwa:DCMF_10550"/>
<dbReference type="InterPro" id="IPR050638">
    <property type="entry name" value="AA-Vitamin_Transporters"/>
</dbReference>
<feature type="transmembrane region" description="Helical" evidence="6">
    <location>
        <begin position="271"/>
        <end position="293"/>
    </location>
</feature>
<feature type="transmembrane region" description="Helical" evidence="6">
    <location>
        <begin position="125"/>
        <end position="142"/>
    </location>
</feature>
<feature type="transmembrane region" description="Helical" evidence="6">
    <location>
        <begin position="182"/>
        <end position="202"/>
    </location>
</feature>
<dbReference type="Proteomes" id="UP000323521">
    <property type="component" value="Chromosome"/>
</dbReference>
<evidence type="ECO:0000256" key="2">
    <source>
        <dbReference type="ARBA" id="ARBA00007362"/>
    </source>
</evidence>
<dbReference type="InterPro" id="IPR037185">
    <property type="entry name" value="EmrE-like"/>
</dbReference>
<gene>
    <name evidence="8" type="ORF">DCMF_10550</name>
</gene>
<dbReference type="PANTHER" id="PTHR32322">
    <property type="entry name" value="INNER MEMBRANE TRANSPORTER"/>
    <property type="match status" value="1"/>
</dbReference>
<keyword evidence="5 6" id="KW-0472">Membrane</keyword>
<dbReference type="EMBL" id="CP017634">
    <property type="protein sequence ID" value="ATW25149.1"/>
    <property type="molecule type" value="Genomic_DNA"/>
</dbReference>
<feature type="domain" description="EamA" evidence="7">
    <location>
        <begin position="11"/>
        <end position="142"/>
    </location>
</feature>
<feature type="domain" description="EamA" evidence="7">
    <location>
        <begin position="155"/>
        <end position="288"/>
    </location>
</feature>
<dbReference type="Pfam" id="PF00892">
    <property type="entry name" value="EamA"/>
    <property type="match status" value="2"/>
</dbReference>
<feature type="transmembrane region" description="Helical" evidence="6">
    <location>
        <begin position="96"/>
        <end position="118"/>
    </location>
</feature>
<evidence type="ECO:0000256" key="3">
    <source>
        <dbReference type="ARBA" id="ARBA00022692"/>
    </source>
</evidence>
<feature type="transmembrane region" description="Helical" evidence="6">
    <location>
        <begin position="248"/>
        <end position="265"/>
    </location>
</feature>
<dbReference type="OrthoDB" id="67135at2"/>
<keyword evidence="4 6" id="KW-1133">Transmembrane helix</keyword>
<feature type="transmembrane region" description="Helical" evidence="6">
    <location>
        <begin position="12"/>
        <end position="34"/>
    </location>
</feature>
<accession>A0A3G1KRQ5</accession>
<feature type="transmembrane region" description="Helical" evidence="6">
    <location>
        <begin position="214"/>
        <end position="236"/>
    </location>
</feature>
<sequence length="328" mass="34774">MNREVRSGDFLLLIITAILWGISFLFIKVAVASLPPCTLVGLRLFLASLFLLCYVYGTGSKMPKPGRAWLPFLILGVTNCTAPYLLIAWGEIYIDSGLAAILGATMPLFTILFGHFVARSERMTGTKLAGLGVGLIGVILLIGPDAVNGLGVHIWAQMAMVLASACYASAAVYGSMLKGMKASVVTAGQVVAGLLTILPFMLAEAPWTLRPSGLSLLAVLGLALFGTAIPYVMYFHLLTAVGATNTSLVTYLIPMVGVMAGVFFLNEQVSMLSILSLFLILGGVAGVSGICPLKPLKKESIDQMIDDQGHIGKLYTPKNEQAEDETKG</sequence>
<proteinExistence type="inferred from homology"/>
<evidence type="ECO:0000313" key="8">
    <source>
        <dbReference type="EMBL" id="ATW25149.1"/>
    </source>
</evidence>
<feature type="transmembrane region" description="Helical" evidence="6">
    <location>
        <begin position="154"/>
        <end position="175"/>
    </location>
</feature>
<evidence type="ECO:0000313" key="9">
    <source>
        <dbReference type="Proteomes" id="UP000323521"/>
    </source>
</evidence>
<keyword evidence="3 6" id="KW-0812">Transmembrane</keyword>
<keyword evidence="9" id="KW-1185">Reference proteome</keyword>
<reference evidence="8 9" key="1">
    <citation type="submission" date="2016-10" db="EMBL/GenBank/DDBJ databases">
        <title>Complete Genome Sequence of Peptococcaceae strain DCMF.</title>
        <authorList>
            <person name="Edwards R.J."/>
            <person name="Holland S.I."/>
            <person name="Deshpande N.P."/>
            <person name="Wong Y.K."/>
            <person name="Ertan H."/>
            <person name="Manefield M."/>
            <person name="Russell T.L."/>
            <person name="Lee M.J."/>
        </authorList>
    </citation>
    <scope>NUCLEOTIDE SEQUENCE [LARGE SCALE GENOMIC DNA]</scope>
    <source>
        <strain evidence="8 9">DCMF</strain>
    </source>
</reference>